<sequence length="56" mass="6180">MVQNLIVGLIFLLALIYVGRLIYKSFQAKSSCDSGCGKCGAVDFNKIEKQLREKGL</sequence>
<accession>A0ABW3K6X6</accession>
<keyword evidence="3" id="KW-1185">Reference proteome</keyword>
<keyword evidence="1" id="KW-0812">Transmembrane</keyword>
<proteinExistence type="predicted"/>
<organism evidence="2 3">
    <name type="scientific">Ohtaekwangia kribbensis</name>
    <dbReference type="NCBI Taxonomy" id="688913"/>
    <lineage>
        <taxon>Bacteria</taxon>
        <taxon>Pseudomonadati</taxon>
        <taxon>Bacteroidota</taxon>
        <taxon>Cytophagia</taxon>
        <taxon>Cytophagales</taxon>
        <taxon>Fulvivirgaceae</taxon>
        <taxon>Ohtaekwangia</taxon>
    </lineage>
</organism>
<reference evidence="3" key="1">
    <citation type="journal article" date="2019" name="Int. J. Syst. Evol. Microbiol.">
        <title>The Global Catalogue of Microorganisms (GCM) 10K type strain sequencing project: providing services to taxonomists for standard genome sequencing and annotation.</title>
        <authorList>
            <consortium name="The Broad Institute Genomics Platform"/>
            <consortium name="The Broad Institute Genome Sequencing Center for Infectious Disease"/>
            <person name="Wu L."/>
            <person name="Ma J."/>
        </authorList>
    </citation>
    <scope>NUCLEOTIDE SEQUENCE [LARGE SCALE GENOMIC DNA]</scope>
    <source>
        <strain evidence="3">CCUG 58938</strain>
    </source>
</reference>
<name>A0ABW3K6X6_9BACT</name>
<dbReference type="Proteomes" id="UP001597112">
    <property type="component" value="Unassembled WGS sequence"/>
</dbReference>
<evidence type="ECO:0000313" key="2">
    <source>
        <dbReference type="EMBL" id="MFD1001879.1"/>
    </source>
</evidence>
<protein>
    <submittedName>
        <fullName evidence="2">FeoB-associated Cys-rich membrane protein</fullName>
    </submittedName>
</protein>
<dbReference type="EMBL" id="JBHTKA010000008">
    <property type="protein sequence ID" value="MFD1001879.1"/>
    <property type="molecule type" value="Genomic_DNA"/>
</dbReference>
<dbReference type="RefSeq" id="WP_377582399.1">
    <property type="nucleotide sequence ID" value="NZ_JBHTKA010000008.1"/>
</dbReference>
<keyword evidence="1" id="KW-1133">Transmembrane helix</keyword>
<evidence type="ECO:0000313" key="3">
    <source>
        <dbReference type="Proteomes" id="UP001597112"/>
    </source>
</evidence>
<comment type="caution">
    <text evidence="2">The sequence shown here is derived from an EMBL/GenBank/DDBJ whole genome shotgun (WGS) entry which is preliminary data.</text>
</comment>
<keyword evidence="1" id="KW-0472">Membrane</keyword>
<gene>
    <name evidence="2" type="ORF">ACFQ21_21315</name>
</gene>
<dbReference type="Pfam" id="PF12669">
    <property type="entry name" value="FeoB_associated"/>
    <property type="match status" value="1"/>
</dbReference>
<evidence type="ECO:0000256" key="1">
    <source>
        <dbReference type="SAM" id="Phobius"/>
    </source>
</evidence>
<feature type="transmembrane region" description="Helical" evidence="1">
    <location>
        <begin position="6"/>
        <end position="23"/>
    </location>
</feature>